<dbReference type="FunFam" id="3.30.500.10:FF:000003">
    <property type="entry name" value="IgG receptor FcRn large subunit p51"/>
    <property type="match status" value="1"/>
</dbReference>
<dbReference type="SMART" id="SM00407">
    <property type="entry name" value="IGc1"/>
    <property type="match status" value="1"/>
</dbReference>
<protein>
    <submittedName>
        <fullName evidence="13">MHC I like leukocyte 1</fullName>
    </submittedName>
</protein>
<accession>A0A8C6GYT0</accession>
<keyword evidence="14" id="KW-1185">Reference proteome</keyword>
<evidence type="ECO:0000256" key="7">
    <source>
        <dbReference type="ARBA" id="ARBA00023157"/>
    </source>
</evidence>
<dbReference type="PANTHER" id="PTHR16675">
    <property type="entry name" value="MHC CLASS I-RELATED"/>
    <property type="match status" value="1"/>
</dbReference>
<evidence type="ECO:0000256" key="3">
    <source>
        <dbReference type="ARBA" id="ARBA00022475"/>
    </source>
</evidence>
<dbReference type="GO" id="GO:0005615">
    <property type="term" value="C:extracellular space"/>
    <property type="evidence" value="ECO:0007669"/>
    <property type="project" value="TreeGrafter"/>
</dbReference>
<evidence type="ECO:0000256" key="8">
    <source>
        <dbReference type="ARBA" id="ARBA00023180"/>
    </source>
</evidence>
<evidence type="ECO:0000256" key="10">
    <source>
        <dbReference type="SAM" id="MobiDB-lite"/>
    </source>
</evidence>
<dbReference type="Gene3D" id="2.60.40.10">
    <property type="entry name" value="Immunoglobulins"/>
    <property type="match status" value="1"/>
</dbReference>
<dbReference type="InterPro" id="IPR007110">
    <property type="entry name" value="Ig-like_dom"/>
</dbReference>
<name>A0A8C6GYT0_MUSSI</name>
<dbReference type="Gene3D" id="3.30.500.10">
    <property type="entry name" value="MHC class I-like antigen recognition-like"/>
    <property type="match status" value="1"/>
</dbReference>
<evidence type="ECO:0000313" key="13">
    <source>
        <dbReference type="Ensembl" id="ENSMSIP00000012975.1"/>
    </source>
</evidence>
<dbReference type="InterPro" id="IPR013783">
    <property type="entry name" value="Ig-like_fold"/>
</dbReference>
<keyword evidence="7" id="KW-1015">Disulfide bond</keyword>
<organism evidence="13 14">
    <name type="scientific">Mus spicilegus</name>
    <name type="common">Mound-building mouse</name>
    <dbReference type="NCBI Taxonomy" id="10103"/>
    <lineage>
        <taxon>Eukaryota</taxon>
        <taxon>Metazoa</taxon>
        <taxon>Chordata</taxon>
        <taxon>Craniata</taxon>
        <taxon>Vertebrata</taxon>
        <taxon>Euteleostomi</taxon>
        <taxon>Mammalia</taxon>
        <taxon>Eutheria</taxon>
        <taxon>Euarchontoglires</taxon>
        <taxon>Glires</taxon>
        <taxon>Rodentia</taxon>
        <taxon>Myomorpha</taxon>
        <taxon>Muroidea</taxon>
        <taxon>Muridae</taxon>
        <taxon>Murinae</taxon>
        <taxon>Mus</taxon>
        <taxon>Mus</taxon>
    </lineage>
</organism>
<evidence type="ECO:0000256" key="5">
    <source>
        <dbReference type="ARBA" id="ARBA00022729"/>
    </source>
</evidence>
<keyword evidence="3" id="KW-1003">Cell membrane</keyword>
<evidence type="ECO:0000313" key="14">
    <source>
        <dbReference type="Proteomes" id="UP000694415"/>
    </source>
</evidence>
<feature type="chain" id="PRO_5034305574" evidence="11">
    <location>
        <begin position="33"/>
        <end position="395"/>
    </location>
</feature>
<evidence type="ECO:0000256" key="9">
    <source>
        <dbReference type="RuleBase" id="RU004439"/>
    </source>
</evidence>
<dbReference type="PANTHER" id="PTHR16675:SF139">
    <property type="entry name" value="MHC CLASS I-LIKE PROTEIN MILL1"/>
    <property type="match status" value="1"/>
</dbReference>
<evidence type="ECO:0000259" key="12">
    <source>
        <dbReference type="PROSITE" id="PS50835"/>
    </source>
</evidence>
<dbReference type="SUPFAM" id="SSF54452">
    <property type="entry name" value="MHC antigen-recognition domain"/>
    <property type="match status" value="1"/>
</dbReference>
<feature type="region of interest" description="Disordered" evidence="10">
    <location>
        <begin position="331"/>
        <end position="350"/>
    </location>
</feature>
<dbReference type="Ensembl" id="ENSMSIT00000016452.1">
    <property type="protein sequence ID" value="ENSMSIP00000012975.1"/>
    <property type="gene ID" value="ENSMSIG00000011241.1"/>
</dbReference>
<feature type="domain" description="Ig-like" evidence="12">
    <location>
        <begin position="242"/>
        <end position="333"/>
    </location>
</feature>
<dbReference type="InterPro" id="IPR003597">
    <property type="entry name" value="Ig_C1-set"/>
</dbReference>
<dbReference type="InterPro" id="IPR050208">
    <property type="entry name" value="MHC_class-I_related"/>
</dbReference>
<keyword evidence="8" id="KW-0325">Glycoprotein</keyword>
<dbReference type="InterPro" id="IPR001039">
    <property type="entry name" value="MHC_I_a_a1/a2"/>
</dbReference>
<comment type="subcellular location">
    <subcellularLocation>
        <location evidence="1">Cell membrane</location>
        <topology evidence="1">Lipid-anchor</topology>
        <topology evidence="1">GPI-anchor</topology>
    </subcellularLocation>
</comment>
<dbReference type="InterPro" id="IPR036179">
    <property type="entry name" value="Ig-like_dom_sf"/>
</dbReference>
<evidence type="ECO:0000256" key="1">
    <source>
        <dbReference type="ARBA" id="ARBA00004609"/>
    </source>
</evidence>
<evidence type="ECO:0000256" key="4">
    <source>
        <dbReference type="ARBA" id="ARBA00022622"/>
    </source>
</evidence>
<sequence>MLLSRNLRALASIHLWIVYLLLEDLLGTCAEGDNQRLVASAPYKDIEITLEKPRVQEVAEPHTLRYNLMALSLEVPGFPQFLTLRYFDDEPFVPYKKSSSRTDSQEPRIKDHLRAETWARETEDLQKDEEQLKGMLAEITAQNSQDMVLHTLQATFGCELQRNGSTRGFWKLGYDGQNFLTFDQKTLTWRVDGPSTQQNKTFWKTRAPRADLVKTFLDDICPAQLQRYLASLRNGLLDTGSPKVIVTFRNYPVGRITLTCRAFHLYTRVATLTWLQDGKPVQQKTFGSETILPSGDGTYQAWVSIRVLPGQEPQFSCNLKHGNHNINEPAATEAPVYGARREQPPTSGVGSRVRKSLWSAMTTALVVISWTLSQKLMGPLLWFCSGSFCSFLRCW</sequence>
<comment type="similarity">
    <text evidence="2 9">Belongs to the MHC class I family.</text>
</comment>
<dbReference type="Proteomes" id="UP000694415">
    <property type="component" value="Unplaced"/>
</dbReference>
<dbReference type="InterPro" id="IPR011161">
    <property type="entry name" value="MHC_I-like_Ag-recog"/>
</dbReference>
<dbReference type="PRINTS" id="PR01638">
    <property type="entry name" value="MHCCLASSI"/>
</dbReference>
<evidence type="ECO:0000256" key="11">
    <source>
        <dbReference type="SAM" id="SignalP"/>
    </source>
</evidence>
<proteinExistence type="inferred from homology"/>
<evidence type="ECO:0000256" key="2">
    <source>
        <dbReference type="ARBA" id="ARBA00006909"/>
    </source>
</evidence>
<dbReference type="Pfam" id="PF07654">
    <property type="entry name" value="C1-set"/>
    <property type="match status" value="1"/>
</dbReference>
<dbReference type="GO" id="GO:0006955">
    <property type="term" value="P:immune response"/>
    <property type="evidence" value="ECO:0007669"/>
    <property type="project" value="TreeGrafter"/>
</dbReference>
<dbReference type="SUPFAM" id="SSF48726">
    <property type="entry name" value="Immunoglobulin"/>
    <property type="match status" value="1"/>
</dbReference>
<evidence type="ECO:0000256" key="6">
    <source>
        <dbReference type="ARBA" id="ARBA00023136"/>
    </source>
</evidence>
<dbReference type="FunFam" id="2.60.40.10:FF:000204">
    <property type="entry name" value="Major histocompatibility complex, class I-related protein"/>
    <property type="match status" value="1"/>
</dbReference>
<keyword evidence="5 11" id="KW-0732">Signal</keyword>
<dbReference type="InterPro" id="IPR037055">
    <property type="entry name" value="MHC_I-like_Ag-recog_sf"/>
</dbReference>
<dbReference type="InterPro" id="IPR011162">
    <property type="entry name" value="MHC_I/II-like_Ag-recog"/>
</dbReference>
<reference evidence="13" key="2">
    <citation type="submission" date="2025-09" db="UniProtKB">
        <authorList>
            <consortium name="Ensembl"/>
        </authorList>
    </citation>
    <scope>IDENTIFICATION</scope>
</reference>
<dbReference type="AlphaFoldDB" id="A0A8C6GYT0"/>
<feature type="signal peptide" evidence="11">
    <location>
        <begin position="1"/>
        <end position="32"/>
    </location>
</feature>
<dbReference type="Pfam" id="PF00129">
    <property type="entry name" value="MHC_I"/>
    <property type="match status" value="1"/>
</dbReference>
<dbReference type="GO" id="GO:0009897">
    <property type="term" value="C:external side of plasma membrane"/>
    <property type="evidence" value="ECO:0007669"/>
    <property type="project" value="Ensembl"/>
</dbReference>
<dbReference type="PROSITE" id="PS50835">
    <property type="entry name" value="IG_LIKE"/>
    <property type="match status" value="1"/>
</dbReference>
<keyword evidence="6" id="KW-0472">Membrane</keyword>
<dbReference type="GeneTree" id="ENSGT01150000286995"/>
<keyword evidence="4" id="KW-0336">GPI-anchor</keyword>
<keyword evidence="4" id="KW-0449">Lipoprotein</keyword>
<reference evidence="13" key="1">
    <citation type="submission" date="2025-08" db="UniProtKB">
        <authorList>
            <consortium name="Ensembl"/>
        </authorList>
    </citation>
    <scope>IDENTIFICATION</scope>
</reference>